<evidence type="ECO:0000313" key="2">
    <source>
        <dbReference type="Proteomes" id="UP000321118"/>
    </source>
</evidence>
<dbReference type="InterPro" id="IPR045864">
    <property type="entry name" value="aa-tRNA-synth_II/BPL/LPL"/>
</dbReference>
<dbReference type="EMBL" id="BJUB01000011">
    <property type="protein sequence ID" value="GEK22852.1"/>
    <property type="molecule type" value="Genomic_DNA"/>
</dbReference>
<name>A0A510V7K4_9CELL</name>
<dbReference type="SUPFAM" id="SSF55681">
    <property type="entry name" value="Class II aaRS and biotin synthetases"/>
    <property type="match status" value="1"/>
</dbReference>
<comment type="caution">
    <text evidence="1">The sequence shown here is derived from an EMBL/GenBank/DDBJ whole genome shotgun (WGS) entry which is preliminary data.</text>
</comment>
<dbReference type="Proteomes" id="UP000321118">
    <property type="component" value="Unassembled WGS sequence"/>
</dbReference>
<proteinExistence type="predicted"/>
<dbReference type="OrthoDB" id="583154at2"/>
<accession>A0A510V7K4</accession>
<keyword evidence="2" id="KW-1185">Reference proteome</keyword>
<gene>
    <name evidence="1" type="ORF">CXY01_33720</name>
</gene>
<reference evidence="1 2" key="1">
    <citation type="submission" date="2019-07" db="EMBL/GenBank/DDBJ databases">
        <title>Whole genome shotgun sequence of Cellulomonas xylanilytica NBRC 101102.</title>
        <authorList>
            <person name="Hosoyama A."/>
            <person name="Uohara A."/>
            <person name="Ohji S."/>
            <person name="Ichikawa N."/>
        </authorList>
    </citation>
    <scope>NUCLEOTIDE SEQUENCE [LARGE SCALE GENOMIC DNA]</scope>
    <source>
        <strain evidence="1 2">NBRC 101102</strain>
    </source>
</reference>
<protein>
    <recommendedName>
        <fullName evidence="3">Aminoacyl-transfer RNA synthetases class-II family profile domain-containing protein</fullName>
    </recommendedName>
</protein>
<organism evidence="1 2">
    <name type="scientific">Cellulomonas xylanilytica</name>
    <dbReference type="NCBI Taxonomy" id="233583"/>
    <lineage>
        <taxon>Bacteria</taxon>
        <taxon>Bacillati</taxon>
        <taxon>Actinomycetota</taxon>
        <taxon>Actinomycetes</taxon>
        <taxon>Micrococcales</taxon>
        <taxon>Cellulomonadaceae</taxon>
        <taxon>Cellulomonas</taxon>
    </lineage>
</organism>
<dbReference type="AlphaFoldDB" id="A0A510V7K4"/>
<evidence type="ECO:0008006" key="3">
    <source>
        <dbReference type="Google" id="ProtNLM"/>
    </source>
</evidence>
<evidence type="ECO:0000313" key="1">
    <source>
        <dbReference type="EMBL" id="GEK22852.1"/>
    </source>
</evidence>
<dbReference type="Gene3D" id="3.30.930.10">
    <property type="entry name" value="Bira Bifunctional Protein, Domain 2"/>
    <property type="match status" value="1"/>
</dbReference>
<sequence>MSVMEPLLVTGDAEVRIDDALSRVRPFAGAEELRLSPLLPLGSATATHYVRSFPQHALVVSGAMGADPAFLLAPTACYAVFNHLGDRLLPRASVFTHKNVCFRNETTYRNGERQPSFLMREFIFLSTELGLVHEWIGQVVLDIPRLLADEFGVAAVVQKACDPFFDPKDLHLKFQESEDLKSEFVVDGLAVASVNLHLQAFARSCHLRSADGAPLYSACFGLGYDRLLSRSAAARVPAPSLAGGGRDTEG</sequence>
<dbReference type="RefSeq" id="WP_146929566.1">
    <property type="nucleotide sequence ID" value="NZ_BJUB01000011.1"/>
</dbReference>